<evidence type="ECO:0000256" key="7">
    <source>
        <dbReference type="ARBA" id="ARBA00049429"/>
    </source>
</evidence>
<evidence type="ECO:0000256" key="3">
    <source>
        <dbReference type="ARBA" id="ARBA00010206"/>
    </source>
</evidence>
<dbReference type="SUPFAM" id="SSF55909">
    <property type="entry name" value="Pentein"/>
    <property type="match status" value="1"/>
</dbReference>
<reference evidence="10" key="1">
    <citation type="journal article" date="2019" name="Int. J. Syst. Evol. Microbiol.">
        <title>The Global Catalogue of Microorganisms (GCM) 10K type strain sequencing project: providing services to taxonomists for standard genome sequencing and annotation.</title>
        <authorList>
            <consortium name="The Broad Institute Genomics Platform"/>
            <consortium name="The Broad Institute Genome Sequencing Center for Infectious Disease"/>
            <person name="Wu L."/>
            <person name="Ma J."/>
        </authorList>
    </citation>
    <scope>NUCLEOTIDE SEQUENCE [LARGE SCALE GENOMIC DNA]</scope>
    <source>
        <strain evidence="10">DFY28</strain>
    </source>
</reference>
<comment type="subcellular location">
    <subcellularLocation>
        <location evidence="1 8">Cytoplasm</location>
    </subcellularLocation>
</comment>
<evidence type="ECO:0000256" key="2">
    <source>
        <dbReference type="ARBA" id="ARBA00005213"/>
    </source>
</evidence>
<evidence type="ECO:0000256" key="1">
    <source>
        <dbReference type="ARBA" id="ARBA00004496"/>
    </source>
</evidence>
<keyword evidence="5 8" id="KW-0056">Arginine metabolism</keyword>
<dbReference type="HAMAP" id="MF_00242">
    <property type="entry name" value="Arg_deiminase"/>
    <property type="match status" value="1"/>
</dbReference>
<feature type="active site" description="Amidino-cysteine intermediate" evidence="8">
    <location>
        <position position="412"/>
    </location>
</feature>
<keyword evidence="6 8" id="KW-0378">Hydrolase</keyword>
<dbReference type="InterPro" id="IPR003876">
    <property type="entry name" value="Arg_deiminase"/>
</dbReference>
<gene>
    <name evidence="8" type="primary">arcA</name>
    <name evidence="9" type="ORF">ACFPWU_02995</name>
</gene>
<dbReference type="RefSeq" id="WP_128219709.1">
    <property type="nucleotide sequence ID" value="NZ_CP034929.1"/>
</dbReference>
<keyword evidence="10" id="KW-1185">Reference proteome</keyword>
<dbReference type="Proteomes" id="UP001596098">
    <property type="component" value="Unassembled WGS sequence"/>
</dbReference>
<organism evidence="9 10">
    <name type="scientific">Nocardioides yefusunii</name>
    <dbReference type="NCBI Taxonomy" id="2500546"/>
    <lineage>
        <taxon>Bacteria</taxon>
        <taxon>Bacillati</taxon>
        <taxon>Actinomycetota</taxon>
        <taxon>Actinomycetes</taxon>
        <taxon>Propionibacteriales</taxon>
        <taxon>Nocardioidaceae</taxon>
        <taxon>Nocardioides</taxon>
    </lineage>
</organism>
<dbReference type="NCBIfam" id="NF002381">
    <property type="entry name" value="PRK01388.1"/>
    <property type="match status" value="1"/>
</dbReference>
<dbReference type="PRINTS" id="PR01466">
    <property type="entry name" value="ARGDEIMINASE"/>
</dbReference>
<keyword evidence="4 8" id="KW-0963">Cytoplasm</keyword>
<comment type="pathway">
    <text evidence="2 8">Amino-acid degradation; L-arginine degradation via ADI pathway; carbamoyl phosphate from L-arginine: step 1/2.</text>
</comment>
<comment type="catalytic activity">
    <reaction evidence="7 8">
        <text>L-arginine + H2O = L-citrulline + NH4(+)</text>
        <dbReference type="Rhea" id="RHEA:19597"/>
        <dbReference type="ChEBI" id="CHEBI:15377"/>
        <dbReference type="ChEBI" id="CHEBI:28938"/>
        <dbReference type="ChEBI" id="CHEBI:32682"/>
        <dbReference type="ChEBI" id="CHEBI:57743"/>
        <dbReference type="EC" id="3.5.3.6"/>
    </reaction>
</comment>
<dbReference type="Pfam" id="PF02274">
    <property type="entry name" value="ADI"/>
    <property type="match status" value="1"/>
</dbReference>
<dbReference type="PANTHER" id="PTHR47271">
    <property type="entry name" value="ARGININE DEIMINASE"/>
    <property type="match status" value="1"/>
</dbReference>
<proteinExistence type="inferred from homology"/>
<dbReference type="EC" id="3.5.3.6" evidence="8"/>
<dbReference type="Gene3D" id="1.10.3930.10">
    <property type="entry name" value="Arginine deiminase"/>
    <property type="match status" value="1"/>
</dbReference>
<accession>A0ABW1QT48</accession>
<dbReference type="PANTHER" id="PTHR47271:SF3">
    <property type="entry name" value="ARGININE DEIMINASE"/>
    <property type="match status" value="1"/>
</dbReference>
<evidence type="ECO:0000256" key="8">
    <source>
        <dbReference type="HAMAP-Rule" id="MF_00242"/>
    </source>
</evidence>
<protein>
    <recommendedName>
        <fullName evidence="8">Arginine deiminase</fullName>
        <shortName evidence="8">ADI</shortName>
        <ecNumber evidence="8">3.5.3.6</ecNumber>
    </recommendedName>
    <alternativeName>
        <fullName evidence="8">Arginine dihydrolase</fullName>
        <shortName evidence="8">AD</shortName>
    </alternativeName>
</protein>
<dbReference type="EMBL" id="JBHSQI010000002">
    <property type="protein sequence ID" value="MFC6152631.1"/>
    <property type="molecule type" value="Genomic_DNA"/>
</dbReference>
<dbReference type="Gene3D" id="3.75.10.10">
    <property type="entry name" value="L-arginine/glycine Amidinotransferase, Chain A"/>
    <property type="match status" value="1"/>
</dbReference>
<name>A0ABW1QT48_9ACTN</name>
<evidence type="ECO:0000313" key="10">
    <source>
        <dbReference type="Proteomes" id="UP001596098"/>
    </source>
</evidence>
<comment type="similarity">
    <text evidence="3 8">Belongs to the arginine deiminase family.</text>
</comment>
<sequence>MSEPIAPTPPAQHALGVHSEVGHLNTVMVCAPGLAHSRLTPANCDELLFDDVLWVERAAADHAQFVATLRGRGIEVLEFSTLLAETLAVPEARTWVLDQRVRSRRVGAELVDDVRAHLDGLAPVALAEALVGGLTPAEFAPGRAGDLMRSVSRARGSTEFLLPPLPNMLYTRDTTCWIEDGVTLNPLHYAARTEETVLAAAVYRHHPRFAGQVTEWWGDPTRDAAMATLEGGDVMPIGNRTLLVGLSERTSRQGVSSLAHALFARGVVDRVIVAVLPRMRAAMHLDTVLTFADRDVVLVHPDVTDHVRAISLRPGPASAGGLDVREEAGTLTEVIASALGVERLRVVDTGSSPSTRARAQWDSGANVVALEPGVVMAYDRNTHTNDLLRAEGVEVLEIVGAELGRGRGGGHCMTCPISRDPV</sequence>
<evidence type="ECO:0000256" key="6">
    <source>
        <dbReference type="ARBA" id="ARBA00022801"/>
    </source>
</evidence>
<dbReference type="GO" id="GO:0016990">
    <property type="term" value="F:arginine deiminase activity"/>
    <property type="evidence" value="ECO:0007669"/>
    <property type="project" value="UniProtKB-EC"/>
</dbReference>
<comment type="caution">
    <text evidence="9">The sequence shown here is derived from an EMBL/GenBank/DDBJ whole genome shotgun (WGS) entry which is preliminary data.</text>
</comment>
<dbReference type="PIRSF" id="PIRSF006356">
    <property type="entry name" value="Arg_deiminase"/>
    <property type="match status" value="1"/>
</dbReference>
<evidence type="ECO:0000256" key="4">
    <source>
        <dbReference type="ARBA" id="ARBA00022490"/>
    </source>
</evidence>
<evidence type="ECO:0000256" key="5">
    <source>
        <dbReference type="ARBA" id="ARBA00022503"/>
    </source>
</evidence>
<evidence type="ECO:0000313" key="9">
    <source>
        <dbReference type="EMBL" id="MFC6152631.1"/>
    </source>
</evidence>